<dbReference type="PATRIC" id="fig|1121362.3.peg.1813"/>
<dbReference type="KEGG" id="chn:A605_08980"/>
<dbReference type="Proteomes" id="UP000011723">
    <property type="component" value="Chromosome"/>
</dbReference>
<feature type="domain" description="DUF4232" evidence="3">
    <location>
        <begin position="79"/>
        <end position="214"/>
    </location>
</feature>
<feature type="compositionally biased region" description="Low complexity" evidence="1">
    <location>
        <begin position="39"/>
        <end position="62"/>
    </location>
</feature>
<feature type="signal peptide" evidence="2">
    <location>
        <begin position="1"/>
        <end position="22"/>
    </location>
</feature>
<dbReference type="EMBL" id="CP003697">
    <property type="protein sequence ID" value="AGF72798.1"/>
    <property type="molecule type" value="Genomic_DNA"/>
</dbReference>
<evidence type="ECO:0000256" key="2">
    <source>
        <dbReference type="SAM" id="SignalP"/>
    </source>
</evidence>
<organism evidence="4 5">
    <name type="scientific">Corynebacterium halotolerans YIM 70093 = DSM 44683</name>
    <dbReference type="NCBI Taxonomy" id="1121362"/>
    <lineage>
        <taxon>Bacteria</taxon>
        <taxon>Bacillati</taxon>
        <taxon>Actinomycetota</taxon>
        <taxon>Actinomycetes</taxon>
        <taxon>Mycobacteriales</taxon>
        <taxon>Corynebacteriaceae</taxon>
        <taxon>Corynebacterium</taxon>
    </lineage>
</organism>
<keyword evidence="2" id="KW-0732">Signal</keyword>
<evidence type="ECO:0000259" key="3">
    <source>
        <dbReference type="Pfam" id="PF14016"/>
    </source>
</evidence>
<evidence type="ECO:0000313" key="5">
    <source>
        <dbReference type="Proteomes" id="UP000011723"/>
    </source>
</evidence>
<keyword evidence="5" id="KW-1185">Reference proteome</keyword>
<dbReference type="AlphaFoldDB" id="M1NN53"/>
<dbReference type="RefSeq" id="WP_015401217.1">
    <property type="nucleotide sequence ID" value="NC_020302.1"/>
</dbReference>
<dbReference type="InterPro" id="IPR025326">
    <property type="entry name" value="DUF4232"/>
</dbReference>
<sequence>MSPIALIPRRIPLLLGAGGALAVLTACGQADPAPPPPETVTETATTTAAPVQEAGATDTSDTTDTRADGAESPPPPGACHTDGLDISLVAQQGAAGSVIHTLGFTNTTDAPCELTGFPGVSLVGYGDGTQIGAAAVREARREPQPVSLAPGGTAHADVRTSRAEIHDPAACGGVVPADGLRIYPPGNTAAAFLPVEGMTGCSSGEVELLTVRPVTPAA</sequence>
<dbReference type="eggNOG" id="ENOG50330G5">
    <property type="taxonomic scope" value="Bacteria"/>
</dbReference>
<evidence type="ECO:0000256" key="1">
    <source>
        <dbReference type="SAM" id="MobiDB-lite"/>
    </source>
</evidence>
<accession>M1NN53</accession>
<protein>
    <recommendedName>
        <fullName evidence="3">DUF4232 domain-containing protein</fullName>
    </recommendedName>
</protein>
<name>M1NN53_9CORY</name>
<dbReference type="STRING" id="1121362.A605_08980"/>
<gene>
    <name evidence="4" type="ORF">A605_08980</name>
</gene>
<dbReference type="OrthoDB" id="3268346at2"/>
<proteinExistence type="predicted"/>
<feature type="region of interest" description="Disordered" evidence="1">
    <location>
        <begin position="29"/>
        <end position="83"/>
    </location>
</feature>
<dbReference type="HOGENOM" id="CLU_079632_3_0_11"/>
<evidence type="ECO:0000313" key="4">
    <source>
        <dbReference type="EMBL" id="AGF72798.1"/>
    </source>
</evidence>
<feature type="chain" id="PRO_5039419728" description="DUF4232 domain-containing protein" evidence="2">
    <location>
        <begin position="23"/>
        <end position="218"/>
    </location>
</feature>
<reference evidence="4 5" key="1">
    <citation type="journal article" date="2012" name="Stand. Genomic Sci.">
        <title>Genome sequence of the halotolerant bacterium Corynebacterium halotolerans type strain YIM 70093(T) (= DSM 44683(T)).</title>
        <authorList>
            <person name="Ruckert C."/>
            <person name="Albersmeier A."/>
            <person name="Al-Dilaimi A."/>
            <person name="Niehaus K."/>
            <person name="Szczepanowski R."/>
            <person name="Kalinowski J."/>
        </authorList>
    </citation>
    <scope>NUCLEOTIDE SEQUENCE [LARGE SCALE GENOMIC DNA]</scope>
    <source>
        <strain evidence="4">YIM 70093</strain>
    </source>
</reference>
<dbReference type="Pfam" id="PF14016">
    <property type="entry name" value="DUF4232"/>
    <property type="match status" value="1"/>
</dbReference>